<dbReference type="InterPro" id="IPR000760">
    <property type="entry name" value="Inositol_monophosphatase-like"/>
</dbReference>
<dbReference type="CDD" id="cd01639">
    <property type="entry name" value="IMPase"/>
    <property type="match status" value="1"/>
</dbReference>
<keyword evidence="8" id="KW-1185">Reference proteome</keyword>
<organism evidence="7 8">
    <name type="scientific">Actinoplanes oblitus</name>
    <dbReference type="NCBI Taxonomy" id="3040509"/>
    <lineage>
        <taxon>Bacteria</taxon>
        <taxon>Bacillati</taxon>
        <taxon>Actinomycetota</taxon>
        <taxon>Actinomycetes</taxon>
        <taxon>Micromonosporales</taxon>
        <taxon>Micromonosporaceae</taxon>
        <taxon>Actinoplanes</taxon>
    </lineage>
</organism>
<dbReference type="Gene3D" id="3.40.190.80">
    <property type="match status" value="1"/>
</dbReference>
<reference evidence="7 8" key="1">
    <citation type="submission" date="2023-06" db="EMBL/GenBank/DDBJ databases">
        <authorList>
            <person name="Yushchuk O."/>
            <person name="Binda E."/>
            <person name="Ruckert-Reed C."/>
            <person name="Fedorenko V."/>
            <person name="Kalinowski J."/>
            <person name="Marinelli F."/>
        </authorList>
    </citation>
    <scope>NUCLEOTIDE SEQUENCE [LARGE SCALE GENOMIC DNA]</scope>
    <source>
        <strain evidence="7 8">NRRL 3884</strain>
    </source>
</reference>
<keyword evidence="4 6" id="KW-0378">Hydrolase</keyword>
<keyword evidence="3 6" id="KW-0479">Metal-binding</keyword>
<dbReference type="InterPro" id="IPR020550">
    <property type="entry name" value="Inositol_monophosphatase_CS"/>
</dbReference>
<evidence type="ECO:0000256" key="4">
    <source>
        <dbReference type="ARBA" id="ARBA00022801"/>
    </source>
</evidence>
<dbReference type="Gene3D" id="3.30.540.10">
    <property type="entry name" value="Fructose-1,6-Bisphosphatase, subunit A, domain 1"/>
    <property type="match status" value="1"/>
</dbReference>
<dbReference type="PRINTS" id="PR00377">
    <property type="entry name" value="IMPHPHTASES"/>
</dbReference>
<name>A0ABY8WT60_9ACTN</name>
<evidence type="ECO:0000256" key="2">
    <source>
        <dbReference type="ARBA" id="ARBA00001946"/>
    </source>
</evidence>
<accession>A0ABY8WT60</accession>
<evidence type="ECO:0000256" key="3">
    <source>
        <dbReference type="ARBA" id="ARBA00022723"/>
    </source>
</evidence>
<dbReference type="RefSeq" id="WP_284921659.1">
    <property type="nucleotide sequence ID" value="NZ_CP126980.1"/>
</dbReference>
<dbReference type="PANTHER" id="PTHR20854">
    <property type="entry name" value="INOSITOL MONOPHOSPHATASE"/>
    <property type="match status" value="1"/>
</dbReference>
<gene>
    <name evidence="7" type="ORF">ACTOB_003866</name>
</gene>
<dbReference type="EC" id="3.1.3.25" evidence="6"/>
<dbReference type="Proteomes" id="UP001240150">
    <property type="component" value="Chromosome"/>
</dbReference>
<dbReference type="InterPro" id="IPR033942">
    <property type="entry name" value="IMPase"/>
</dbReference>
<evidence type="ECO:0000256" key="6">
    <source>
        <dbReference type="RuleBase" id="RU364068"/>
    </source>
</evidence>
<dbReference type="PANTHER" id="PTHR20854:SF4">
    <property type="entry name" value="INOSITOL-1-MONOPHOSPHATASE-RELATED"/>
    <property type="match status" value="1"/>
</dbReference>
<evidence type="ECO:0000256" key="1">
    <source>
        <dbReference type="ARBA" id="ARBA00001033"/>
    </source>
</evidence>
<evidence type="ECO:0000313" key="7">
    <source>
        <dbReference type="EMBL" id="WIN00172.1"/>
    </source>
</evidence>
<dbReference type="InterPro" id="IPR022337">
    <property type="entry name" value="Inositol_monophosphatase_SuhB"/>
</dbReference>
<dbReference type="PROSITE" id="PS00630">
    <property type="entry name" value="IMP_2"/>
    <property type="match status" value="1"/>
</dbReference>
<dbReference type="EMBL" id="CP126980">
    <property type="protein sequence ID" value="WIN00172.1"/>
    <property type="molecule type" value="Genomic_DNA"/>
</dbReference>
<comment type="cofactor">
    <cofactor evidence="2 6">
        <name>Mg(2+)</name>
        <dbReference type="ChEBI" id="CHEBI:18420"/>
    </cofactor>
</comment>
<dbReference type="Pfam" id="PF00459">
    <property type="entry name" value="Inositol_P"/>
    <property type="match status" value="1"/>
</dbReference>
<protein>
    <recommendedName>
        <fullName evidence="6">Inositol-1-monophosphatase</fullName>
        <ecNumber evidence="6">3.1.3.25</ecNumber>
    </recommendedName>
</protein>
<dbReference type="SUPFAM" id="SSF56655">
    <property type="entry name" value="Carbohydrate phosphatase"/>
    <property type="match status" value="1"/>
</dbReference>
<dbReference type="GO" id="GO:0016787">
    <property type="term" value="F:hydrolase activity"/>
    <property type="evidence" value="ECO:0007669"/>
    <property type="project" value="UniProtKB-KW"/>
</dbReference>
<evidence type="ECO:0000313" key="8">
    <source>
        <dbReference type="Proteomes" id="UP001240150"/>
    </source>
</evidence>
<sequence length="251" mass="25784">MTGLLAVAVRAARAGAAVLRDAGPVTVQRHKSSPTDPVTAVDLAAEAAIVAVLTAARPGDAILGEEGAARPGHTGLRWVIDPVDGTTNLLYGDPHVTVSVACERDGRTVAGVVVDPARSETFTATLGGGAFRNGTPLRVNDPVPLPQALVATGFAYHPDDRRRQAATAAALLGDIRDLRSHGSAALELCWLAAGRCDGYYEDRLAPWDFAAGALIAAEAGATVTPLGTGVLAAGPALHHLLLERIHVPVPC</sequence>
<dbReference type="PRINTS" id="PR01959">
    <property type="entry name" value="SBIMPHPHTASE"/>
</dbReference>
<comment type="catalytic activity">
    <reaction evidence="1 6">
        <text>a myo-inositol phosphate + H2O = myo-inositol + phosphate</text>
        <dbReference type="Rhea" id="RHEA:24056"/>
        <dbReference type="ChEBI" id="CHEBI:15377"/>
        <dbReference type="ChEBI" id="CHEBI:17268"/>
        <dbReference type="ChEBI" id="CHEBI:43474"/>
        <dbReference type="ChEBI" id="CHEBI:84139"/>
        <dbReference type="EC" id="3.1.3.25"/>
    </reaction>
</comment>
<proteinExistence type="inferred from homology"/>
<evidence type="ECO:0000256" key="5">
    <source>
        <dbReference type="ARBA" id="ARBA00022842"/>
    </source>
</evidence>
<comment type="similarity">
    <text evidence="6">Belongs to the inositol monophosphatase superfamily.</text>
</comment>
<keyword evidence="5 6" id="KW-0460">Magnesium</keyword>